<keyword evidence="3" id="KW-1185">Reference proteome</keyword>
<keyword evidence="1" id="KW-0472">Membrane</keyword>
<evidence type="ECO:0008006" key="4">
    <source>
        <dbReference type="Google" id="ProtNLM"/>
    </source>
</evidence>
<proteinExistence type="predicted"/>
<evidence type="ECO:0000313" key="2">
    <source>
        <dbReference type="EMBL" id="GAA0743411.1"/>
    </source>
</evidence>
<dbReference type="Proteomes" id="UP001501510">
    <property type="component" value="Unassembled WGS sequence"/>
</dbReference>
<keyword evidence="1" id="KW-1133">Transmembrane helix</keyword>
<name>A0ABP3UZB4_9CLOT</name>
<dbReference type="RefSeq" id="WP_425544713.1">
    <property type="nucleotide sequence ID" value="NZ_BAAACG010000010.1"/>
</dbReference>
<protein>
    <recommendedName>
        <fullName evidence="4">Endonuclease III</fullName>
    </recommendedName>
</protein>
<gene>
    <name evidence="2" type="ORF">GCM10008906_27170</name>
</gene>
<feature type="transmembrane region" description="Helical" evidence="1">
    <location>
        <begin position="12"/>
        <end position="31"/>
    </location>
</feature>
<reference evidence="3" key="1">
    <citation type="journal article" date="2019" name="Int. J. Syst. Evol. Microbiol.">
        <title>The Global Catalogue of Microorganisms (GCM) 10K type strain sequencing project: providing services to taxonomists for standard genome sequencing and annotation.</title>
        <authorList>
            <consortium name="The Broad Institute Genomics Platform"/>
            <consortium name="The Broad Institute Genome Sequencing Center for Infectious Disease"/>
            <person name="Wu L."/>
            <person name="Ma J."/>
        </authorList>
    </citation>
    <scope>NUCLEOTIDE SEQUENCE [LARGE SCALE GENOMIC DNA]</scope>
    <source>
        <strain evidence="3">JCM 1407</strain>
    </source>
</reference>
<comment type="caution">
    <text evidence="2">The sequence shown here is derived from an EMBL/GenBank/DDBJ whole genome shotgun (WGS) entry which is preliminary data.</text>
</comment>
<evidence type="ECO:0000313" key="3">
    <source>
        <dbReference type="Proteomes" id="UP001501510"/>
    </source>
</evidence>
<accession>A0ABP3UZB4</accession>
<keyword evidence="1" id="KW-0812">Transmembrane</keyword>
<sequence length="76" mass="9283">MIFWEYKDSIITMIKCFLILFFFGCILPKILDLVLYNFFMKNDYYENSTLVFKAISLKIRIIYNYIKVFTGFFRGF</sequence>
<organism evidence="2 3">
    <name type="scientific">Clostridium oceanicum</name>
    <dbReference type="NCBI Taxonomy" id="1543"/>
    <lineage>
        <taxon>Bacteria</taxon>
        <taxon>Bacillati</taxon>
        <taxon>Bacillota</taxon>
        <taxon>Clostridia</taxon>
        <taxon>Eubacteriales</taxon>
        <taxon>Clostridiaceae</taxon>
        <taxon>Clostridium</taxon>
    </lineage>
</organism>
<dbReference type="EMBL" id="BAAACG010000010">
    <property type="protein sequence ID" value="GAA0743411.1"/>
    <property type="molecule type" value="Genomic_DNA"/>
</dbReference>
<evidence type="ECO:0000256" key="1">
    <source>
        <dbReference type="SAM" id="Phobius"/>
    </source>
</evidence>